<keyword evidence="3" id="KW-1185">Reference proteome</keyword>
<protein>
    <submittedName>
        <fullName evidence="2">Uncharacterized protein</fullName>
    </submittedName>
</protein>
<evidence type="ECO:0000256" key="1">
    <source>
        <dbReference type="SAM" id="MobiDB-lite"/>
    </source>
</evidence>
<dbReference type="EMBL" id="JANIEX010000180">
    <property type="protein sequence ID" value="KAJ3571538.1"/>
    <property type="molecule type" value="Genomic_DNA"/>
</dbReference>
<feature type="compositionally biased region" description="Basic and acidic residues" evidence="1">
    <location>
        <begin position="100"/>
        <end position="111"/>
    </location>
</feature>
<dbReference type="AlphaFoldDB" id="A0AAD5YY58"/>
<name>A0AAD5YY58_9AGAR</name>
<feature type="region of interest" description="Disordered" evidence="1">
    <location>
        <begin position="94"/>
        <end position="125"/>
    </location>
</feature>
<sequence>MTETRGPGIPARLIDETLHHLSIAALRKPSEILKEGDKSLAPLETEIHDSRASDFIQHYFWKKGQSPLNPKARRIGRKKPGILALVDRRRELEAPFEQQSSRDKIKIDASGRRSIKIETGSQQVA</sequence>
<proteinExistence type="predicted"/>
<evidence type="ECO:0000313" key="3">
    <source>
        <dbReference type="Proteomes" id="UP001213000"/>
    </source>
</evidence>
<organism evidence="2 3">
    <name type="scientific">Leucocoprinus birnbaumii</name>
    <dbReference type="NCBI Taxonomy" id="56174"/>
    <lineage>
        <taxon>Eukaryota</taxon>
        <taxon>Fungi</taxon>
        <taxon>Dikarya</taxon>
        <taxon>Basidiomycota</taxon>
        <taxon>Agaricomycotina</taxon>
        <taxon>Agaricomycetes</taxon>
        <taxon>Agaricomycetidae</taxon>
        <taxon>Agaricales</taxon>
        <taxon>Agaricineae</taxon>
        <taxon>Agaricaceae</taxon>
        <taxon>Leucocoprinus</taxon>
    </lineage>
</organism>
<comment type="caution">
    <text evidence="2">The sequence shown here is derived from an EMBL/GenBank/DDBJ whole genome shotgun (WGS) entry which is preliminary data.</text>
</comment>
<dbReference type="Proteomes" id="UP001213000">
    <property type="component" value="Unassembled WGS sequence"/>
</dbReference>
<accession>A0AAD5YY58</accession>
<gene>
    <name evidence="2" type="ORF">NP233_g3692</name>
</gene>
<evidence type="ECO:0000313" key="2">
    <source>
        <dbReference type="EMBL" id="KAJ3571538.1"/>
    </source>
</evidence>
<reference evidence="2" key="1">
    <citation type="submission" date="2022-07" db="EMBL/GenBank/DDBJ databases">
        <title>Genome Sequence of Leucocoprinus birnbaumii.</title>
        <authorList>
            <person name="Buettner E."/>
        </authorList>
    </citation>
    <scope>NUCLEOTIDE SEQUENCE</scope>
    <source>
        <strain evidence="2">VT141</strain>
    </source>
</reference>